<keyword evidence="3" id="KW-0378">Hydrolase</keyword>
<dbReference type="PANTHER" id="PTHR12655:SF0">
    <property type="entry name" value="ACYL-COENZYME A THIOESTERASE 9, MITOCHONDRIAL"/>
    <property type="match status" value="1"/>
</dbReference>
<dbReference type="GO" id="GO:0047617">
    <property type="term" value="F:fatty acyl-CoA hydrolase activity"/>
    <property type="evidence" value="ECO:0007669"/>
    <property type="project" value="TreeGrafter"/>
</dbReference>
<proteinExistence type="inferred from homology"/>
<dbReference type="InterPro" id="IPR029069">
    <property type="entry name" value="HotDog_dom_sf"/>
</dbReference>
<sequence>MASRSPQVRRLLQAKLREGAGSRQNVALRQFSVCQRRQTDGVFRALTGERVQKPWIDAFREQQAGKHSAHEQSKQPGTPEDRDLSPKKMSDSYHSVVLPLAQEPWLLDTYMNASGHIRIGTILMDLDALAGVVAYKHTGDHVTTVTAAFDRITIEHPLTEVCDLEYSGQVTYAAGRSSMEITLQVAKAPPKGEKAKPEDVMMTCQCTMVSLDPATKKPVNISAVRTDTEEEKRLFAEGEENSRRRKELSKRSLLKQTPNDEESDLIHAIWQRQLQYHDPADPMRKPSNVQFMDATQLRTASIMQPQYRNRHHFMIFGGFLLKQTFEIAFCCAASFAHARPTFVSLDPSTFQNPVPVGSVLYLTATVVYTDPPVITGQADDQHPTGNRPENAKTRVQVRVDSKVRDVEHGIAKPTGQFNYTFLVDRDNKVVPRTYTEMMMYVDARRRAMSVREKVQHGDVDAGSSERITE</sequence>
<evidence type="ECO:0000256" key="1">
    <source>
        <dbReference type="ARBA" id="ARBA00010458"/>
    </source>
</evidence>
<dbReference type="EMBL" id="CP099428">
    <property type="protein sequence ID" value="USW58407.1"/>
    <property type="molecule type" value="Genomic_DNA"/>
</dbReference>
<keyword evidence="2" id="KW-0677">Repeat</keyword>
<evidence type="ECO:0000256" key="4">
    <source>
        <dbReference type="ARBA" id="ARBA00022946"/>
    </source>
</evidence>
<keyword evidence="8" id="KW-1185">Reference proteome</keyword>
<dbReference type="GO" id="GO:0005739">
    <property type="term" value="C:mitochondrion"/>
    <property type="evidence" value="ECO:0007669"/>
    <property type="project" value="TreeGrafter"/>
</dbReference>
<accession>A0A9Q9B6T8</accession>
<evidence type="ECO:0000256" key="5">
    <source>
        <dbReference type="SAM" id="MobiDB-lite"/>
    </source>
</evidence>
<evidence type="ECO:0000256" key="2">
    <source>
        <dbReference type="ARBA" id="ARBA00022737"/>
    </source>
</evidence>
<keyword evidence="4" id="KW-0809">Transit peptide</keyword>
<evidence type="ECO:0000313" key="7">
    <source>
        <dbReference type="EMBL" id="USW58407.1"/>
    </source>
</evidence>
<dbReference type="PROSITE" id="PS51770">
    <property type="entry name" value="HOTDOG_ACOT"/>
    <property type="match status" value="2"/>
</dbReference>
<dbReference type="CDD" id="cd03442">
    <property type="entry name" value="BFIT_BACH"/>
    <property type="match status" value="2"/>
</dbReference>
<feature type="domain" description="HotDog ACOT-type" evidence="6">
    <location>
        <begin position="89"/>
        <end position="214"/>
    </location>
</feature>
<protein>
    <submittedName>
        <fullName evidence="7">HotDog domain superfamily, hotdog acyl-CoA thioesterase (ACOT)-type</fullName>
    </submittedName>
</protein>
<gene>
    <name evidence="7" type="ORF">Slin15195_G117260</name>
</gene>
<dbReference type="PANTHER" id="PTHR12655">
    <property type="entry name" value="ACYL-COA THIOESTERASE"/>
    <property type="match status" value="1"/>
</dbReference>
<name>A0A9Q9B6T8_9PEZI</name>
<dbReference type="FunFam" id="3.10.129.10:FF:000038">
    <property type="entry name" value="Acyl-CoA thioester hydrolase"/>
    <property type="match status" value="1"/>
</dbReference>
<dbReference type="Gene3D" id="3.10.129.10">
    <property type="entry name" value="Hotdog Thioesterase"/>
    <property type="match status" value="2"/>
</dbReference>
<evidence type="ECO:0000313" key="8">
    <source>
        <dbReference type="Proteomes" id="UP001056384"/>
    </source>
</evidence>
<dbReference type="FunFam" id="3.10.129.10:FF:000032">
    <property type="entry name" value="Acyl-CoA thioester hydrolase"/>
    <property type="match status" value="1"/>
</dbReference>
<dbReference type="SUPFAM" id="SSF54637">
    <property type="entry name" value="Thioesterase/thiol ester dehydrase-isomerase"/>
    <property type="match status" value="2"/>
</dbReference>
<dbReference type="AlphaFoldDB" id="A0A9Q9B6T8"/>
<dbReference type="Proteomes" id="UP001056384">
    <property type="component" value="Chromosome 11"/>
</dbReference>
<evidence type="ECO:0000259" key="6">
    <source>
        <dbReference type="PROSITE" id="PS51770"/>
    </source>
</evidence>
<feature type="region of interest" description="Disordered" evidence="5">
    <location>
        <begin position="61"/>
        <end position="89"/>
    </location>
</feature>
<organism evidence="7 8">
    <name type="scientific">Septoria linicola</name>
    <dbReference type="NCBI Taxonomy" id="215465"/>
    <lineage>
        <taxon>Eukaryota</taxon>
        <taxon>Fungi</taxon>
        <taxon>Dikarya</taxon>
        <taxon>Ascomycota</taxon>
        <taxon>Pezizomycotina</taxon>
        <taxon>Dothideomycetes</taxon>
        <taxon>Dothideomycetidae</taxon>
        <taxon>Mycosphaerellales</taxon>
        <taxon>Mycosphaerellaceae</taxon>
        <taxon>Septoria</taxon>
    </lineage>
</organism>
<feature type="domain" description="HotDog ACOT-type" evidence="6">
    <location>
        <begin position="293"/>
        <end position="427"/>
    </location>
</feature>
<comment type="similarity">
    <text evidence="1">Belongs to the acyl coenzyme A hydrolase family.</text>
</comment>
<feature type="region of interest" description="Disordered" evidence="5">
    <location>
        <begin position="234"/>
        <end position="259"/>
    </location>
</feature>
<reference evidence="7" key="1">
    <citation type="submission" date="2022-06" db="EMBL/GenBank/DDBJ databases">
        <title>Complete genome sequences of two strains of the flax pathogen Septoria linicola.</title>
        <authorList>
            <person name="Lapalu N."/>
            <person name="Simon A."/>
            <person name="Demenou B."/>
            <person name="Paumier D."/>
            <person name="Guillot M.-P."/>
            <person name="Gout L."/>
            <person name="Valade R."/>
        </authorList>
    </citation>
    <scope>NUCLEOTIDE SEQUENCE</scope>
    <source>
        <strain evidence="7">SE15195</strain>
    </source>
</reference>
<dbReference type="GO" id="GO:0006637">
    <property type="term" value="P:acyl-CoA metabolic process"/>
    <property type="evidence" value="ECO:0007669"/>
    <property type="project" value="TreeGrafter"/>
</dbReference>
<evidence type="ECO:0000256" key="3">
    <source>
        <dbReference type="ARBA" id="ARBA00022801"/>
    </source>
</evidence>
<dbReference type="InterPro" id="IPR033120">
    <property type="entry name" value="HOTDOG_ACOT"/>
</dbReference>
<dbReference type="OrthoDB" id="331699at2759"/>